<feature type="signal peptide" evidence="1">
    <location>
        <begin position="1"/>
        <end position="20"/>
    </location>
</feature>
<name>A0A3P3WBZ6_9FLAO</name>
<keyword evidence="3" id="KW-1185">Reference proteome</keyword>
<gene>
    <name evidence="2" type="ORF">EG240_02560</name>
</gene>
<sequence>MKNTIIALTVIFFFSTTVNAQKTKEQITNDVKFIELIEQSKNFYFSEENIDEFKITNEFTKKLNSVKIKNADEFDYNFENWLKNNLSDTTFKSVNEGVILYDKLNKTVDSNELSRQKINSNSNLLIEKYGFDEFMNYYNKELNKLNEAKFSELNFNCEQKLAFYEFNSYADYRSEVSQIDKNHNTELAAKKFEKSVNNGALAFENCFKNR</sequence>
<dbReference type="EMBL" id="RQVQ01000004">
    <property type="protein sequence ID" value="RRJ92685.1"/>
    <property type="molecule type" value="Genomic_DNA"/>
</dbReference>
<dbReference type="OrthoDB" id="9923507at2"/>
<accession>A0A3P3WBZ6</accession>
<evidence type="ECO:0000256" key="1">
    <source>
        <dbReference type="SAM" id="SignalP"/>
    </source>
</evidence>
<keyword evidence="1" id="KW-0732">Signal</keyword>
<comment type="caution">
    <text evidence="2">The sequence shown here is derived from an EMBL/GenBank/DDBJ whole genome shotgun (WGS) entry which is preliminary data.</text>
</comment>
<organism evidence="2 3">
    <name type="scientific">Paenimyroides tangerinum</name>
    <dbReference type="NCBI Taxonomy" id="2488728"/>
    <lineage>
        <taxon>Bacteria</taxon>
        <taxon>Pseudomonadati</taxon>
        <taxon>Bacteroidota</taxon>
        <taxon>Flavobacteriia</taxon>
        <taxon>Flavobacteriales</taxon>
        <taxon>Flavobacteriaceae</taxon>
        <taxon>Paenimyroides</taxon>
    </lineage>
</organism>
<dbReference type="RefSeq" id="WP_125017095.1">
    <property type="nucleotide sequence ID" value="NZ_RQVQ01000004.1"/>
</dbReference>
<dbReference type="Proteomes" id="UP000275719">
    <property type="component" value="Unassembled WGS sequence"/>
</dbReference>
<evidence type="ECO:0000313" key="2">
    <source>
        <dbReference type="EMBL" id="RRJ92685.1"/>
    </source>
</evidence>
<protein>
    <submittedName>
        <fullName evidence="2">Uncharacterized protein</fullName>
    </submittedName>
</protein>
<evidence type="ECO:0000313" key="3">
    <source>
        <dbReference type="Proteomes" id="UP000275719"/>
    </source>
</evidence>
<feature type="chain" id="PRO_5018302473" evidence="1">
    <location>
        <begin position="21"/>
        <end position="210"/>
    </location>
</feature>
<dbReference type="AlphaFoldDB" id="A0A3P3WBZ6"/>
<proteinExistence type="predicted"/>
<reference evidence="2 3" key="1">
    <citation type="submission" date="2018-11" db="EMBL/GenBank/DDBJ databases">
        <title>Flavobacterium sp. nov., YIM 102701-2 draft genome.</title>
        <authorList>
            <person name="Li G."/>
            <person name="Jiang Y."/>
        </authorList>
    </citation>
    <scope>NUCLEOTIDE SEQUENCE [LARGE SCALE GENOMIC DNA]</scope>
    <source>
        <strain evidence="2 3">YIM 102701-2</strain>
    </source>
</reference>